<comment type="similarity">
    <text evidence="1">Belongs to the MlaA family.</text>
</comment>
<accession>A0A844GD12</accession>
<feature type="signal peptide" evidence="4">
    <location>
        <begin position="1"/>
        <end position="25"/>
    </location>
</feature>
<dbReference type="PANTHER" id="PTHR30035:SF3">
    <property type="entry name" value="INTERMEMBRANE PHOSPHOLIPID TRANSPORT SYSTEM LIPOPROTEIN MLAA"/>
    <property type="match status" value="1"/>
</dbReference>
<feature type="compositionally biased region" description="Polar residues" evidence="3">
    <location>
        <begin position="223"/>
        <end position="232"/>
    </location>
</feature>
<evidence type="ECO:0000313" key="6">
    <source>
        <dbReference type="Proteomes" id="UP000446658"/>
    </source>
</evidence>
<dbReference type="PROSITE" id="PS51257">
    <property type="entry name" value="PROKAR_LIPOPROTEIN"/>
    <property type="match status" value="1"/>
</dbReference>
<comment type="caution">
    <text evidence="5">The sequence shown here is derived from an EMBL/GenBank/DDBJ whole genome shotgun (WGS) entry which is preliminary data.</text>
</comment>
<keyword evidence="6" id="KW-1185">Reference proteome</keyword>
<dbReference type="EMBL" id="WLYX01000001">
    <property type="protein sequence ID" value="MTD33171.1"/>
    <property type="molecule type" value="Genomic_DNA"/>
</dbReference>
<reference evidence="5 6" key="1">
    <citation type="submission" date="2019-11" db="EMBL/GenBank/DDBJ databases">
        <title>Draft genome sequence of Paludibacterium sp. dN18-1.</title>
        <authorList>
            <person name="Im W.-T."/>
        </authorList>
    </citation>
    <scope>NUCLEOTIDE SEQUENCE [LARGE SCALE GENOMIC DNA]</scope>
    <source>
        <strain evidence="6">dN 18-1</strain>
    </source>
</reference>
<evidence type="ECO:0000256" key="1">
    <source>
        <dbReference type="ARBA" id="ARBA00010634"/>
    </source>
</evidence>
<keyword evidence="5" id="KW-0449">Lipoprotein</keyword>
<gene>
    <name evidence="5" type="ORF">GKE73_08420</name>
</gene>
<protein>
    <submittedName>
        <fullName evidence="5">VacJ family lipoprotein</fullName>
    </submittedName>
</protein>
<dbReference type="PRINTS" id="PR01805">
    <property type="entry name" value="VACJLIPOPROT"/>
</dbReference>
<dbReference type="GO" id="GO:0120010">
    <property type="term" value="P:intermembrane phospholipid transfer"/>
    <property type="evidence" value="ECO:0007669"/>
    <property type="project" value="TreeGrafter"/>
</dbReference>
<feature type="chain" id="PRO_5032950857" evidence="4">
    <location>
        <begin position="26"/>
        <end position="265"/>
    </location>
</feature>
<dbReference type="GO" id="GO:0016020">
    <property type="term" value="C:membrane"/>
    <property type="evidence" value="ECO:0007669"/>
    <property type="project" value="InterPro"/>
</dbReference>
<keyword evidence="2 4" id="KW-0732">Signal</keyword>
<evidence type="ECO:0000256" key="2">
    <source>
        <dbReference type="ARBA" id="ARBA00022729"/>
    </source>
</evidence>
<name>A0A844GD12_9NEIS</name>
<dbReference type="RefSeq" id="WP_230369949.1">
    <property type="nucleotide sequence ID" value="NZ_WLYX01000001.1"/>
</dbReference>
<dbReference type="PANTHER" id="PTHR30035">
    <property type="entry name" value="LIPOPROTEIN VACJ-RELATED"/>
    <property type="match status" value="1"/>
</dbReference>
<dbReference type="AlphaFoldDB" id="A0A844GD12"/>
<dbReference type="Pfam" id="PF04333">
    <property type="entry name" value="MlaA"/>
    <property type="match status" value="1"/>
</dbReference>
<proteinExistence type="inferred from homology"/>
<evidence type="ECO:0000256" key="4">
    <source>
        <dbReference type="SAM" id="SignalP"/>
    </source>
</evidence>
<feature type="region of interest" description="Disordered" evidence="3">
    <location>
        <begin position="223"/>
        <end position="265"/>
    </location>
</feature>
<dbReference type="Proteomes" id="UP000446658">
    <property type="component" value="Unassembled WGS sequence"/>
</dbReference>
<evidence type="ECO:0000313" key="5">
    <source>
        <dbReference type="EMBL" id="MTD33171.1"/>
    </source>
</evidence>
<organism evidence="5 6">
    <name type="scientific">Paludibacterium denitrificans</name>
    <dbReference type="NCBI Taxonomy" id="2675226"/>
    <lineage>
        <taxon>Bacteria</taxon>
        <taxon>Pseudomonadati</taxon>
        <taxon>Pseudomonadota</taxon>
        <taxon>Betaproteobacteria</taxon>
        <taxon>Neisseriales</taxon>
        <taxon>Chromobacteriaceae</taxon>
        <taxon>Paludibacterium</taxon>
    </lineage>
</organism>
<evidence type="ECO:0000256" key="3">
    <source>
        <dbReference type="SAM" id="MobiDB-lite"/>
    </source>
</evidence>
<dbReference type="InterPro" id="IPR007428">
    <property type="entry name" value="MlaA"/>
</dbReference>
<sequence>MPRLRLLVAASVLVLAGCAANPANPKDPYEPYNRAMYSFNDKADRYVLKPVAQGYRAVTPQPARTAVGNFFDNLRDVYSIASNALRGEGEKTLNDIMRVALNSTFGLFGLIDIATPAGLKNNKNTLGDTFASWGWQNSNYLVLPLLGPSTVRDGTGTVITLAAPGPAQSVYHNSREAVAYYGMTGISTRERLLDLDESLREAALDPYVYMRDGFLQLRASQLGQPNPTQQDEINIDDLISSPNGKADSSAPATQTAPARDASAAQ</sequence>